<dbReference type="HOGENOM" id="CLU_2481604_0_0_0"/>
<evidence type="ECO:0000313" key="1">
    <source>
        <dbReference type="EMBL" id="AGA26329.1"/>
    </source>
</evidence>
<name>L0DAC9_SINAD</name>
<protein>
    <submittedName>
        <fullName evidence="1">Uncharacterized protein</fullName>
    </submittedName>
</protein>
<dbReference type="RefSeq" id="WP_015245496.1">
    <property type="nucleotide sequence ID" value="NC_019892.1"/>
</dbReference>
<dbReference type="AlphaFoldDB" id="L0DAC9"/>
<dbReference type="EMBL" id="CP003364">
    <property type="protein sequence ID" value="AGA26329.1"/>
    <property type="molecule type" value="Genomic_DNA"/>
</dbReference>
<dbReference type="STRING" id="886293.Sinac_1973"/>
<proteinExistence type="predicted"/>
<reference evidence="1 2" key="1">
    <citation type="submission" date="2012-02" db="EMBL/GenBank/DDBJ databases">
        <title>Complete sequence of chromosome of Singulisphaera acidiphila DSM 18658.</title>
        <authorList>
            <consortium name="US DOE Joint Genome Institute (JGI-PGF)"/>
            <person name="Lucas S."/>
            <person name="Copeland A."/>
            <person name="Lapidus A."/>
            <person name="Glavina del Rio T."/>
            <person name="Dalin E."/>
            <person name="Tice H."/>
            <person name="Bruce D."/>
            <person name="Goodwin L."/>
            <person name="Pitluck S."/>
            <person name="Peters L."/>
            <person name="Ovchinnikova G."/>
            <person name="Chertkov O."/>
            <person name="Kyrpides N."/>
            <person name="Mavromatis K."/>
            <person name="Ivanova N."/>
            <person name="Brettin T."/>
            <person name="Detter J.C."/>
            <person name="Han C."/>
            <person name="Larimer F."/>
            <person name="Land M."/>
            <person name="Hauser L."/>
            <person name="Markowitz V."/>
            <person name="Cheng J.-F."/>
            <person name="Hugenholtz P."/>
            <person name="Woyke T."/>
            <person name="Wu D."/>
            <person name="Tindall B."/>
            <person name="Pomrenke H."/>
            <person name="Brambilla E."/>
            <person name="Klenk H.-P."/>
            <person name="Eisen J.A."/>
        </authorList>
    </citation>
    <scope>NUCLEOTIDE SEQUENCE [LARGE SCALE GENOMIC DNA]</scope>
    <source>
        <strain evidence="2">ATCC BAA-1392 / DSM 18658 / VKM B-2454 / MOB10</strain>
    </source>
</reference>
<accession>L0DAC9</accession>
<dbReference type="KEGG" id="saci:Sinac_1973"/>
<gene>
    <name evidence="1" type="ordered locus">Sinac_1973</name>
</gene>
<evidence type="ECO:0000313" key="2">
    <source>
        <dbReference type="Proteomes" id="UP000010798"/>
    </source>
</evidence>
<dbReference type="Proteomes" id="UP000010798">
    <property type="component" value="Chromosome"/>
</dbReference>
<keyword evidence="2" id="KW-1185">Reference proteome</keyword>
<sequence length="87" mass="9282">MNTQSEPLESTERAATAVMSPVGAEPSSPGGLASLVQDAESLQATLADAKARACRLIVALRRHRWRERLVNATLASLKALKLQDVAD</sequence>
<organism evidence="1 2">
    <name type="scientific">Singulisphaera acidiphila (strain ATCC BAA-1392 / DSM 18658 / VKM B-2454 / MOB10)</name>
    <dbReference type="NCBI Taxonomy" id="886293"/>
    <lineage>
        <taxon>Bacteria</taxon>
        <taxon>Pseudomonadati</taxon>
        <taxon>Planctomycetota</taxon>
        <taxon>Planctomycetia</taxon>
        <taxon>Isosphaerales</taxon>
        <taxon>Isosphaeraceae</taxon>
        <taxon>Singulisphaera</taxon>
    </lineage>
</organism>